<protein>
    <submittedName>
        <fullName evidence="1">Uncharacterized protein</fullName>
    </submittedName>
</protein>
<reference evidence="1" key="1">
    <citation type="submission" date="2020-03" db="EMBL/GenBank/DDBJ databases">
        <authorList>
            <person name="Chebbi M.A."/>
            <person name="Drezen J.M."/>
        </authorList>
    </citation>
    <scope>NUCLEOTIDE SEQUENCE</scope>
    <source>
        <tissue evidence="1">Whole body</tissue>
    </source>
</reference>
<dbReference type="OrthoDB" id="10273694at2759"/>
<comment type="caution">
    <text evidence="1">The sequence shown here is derived from an EMBL/GenBank/DDBJ whole genome shotgun (WGS) entry which is preliminary data.</text>
</comment>
<keyword evidence="2" id="KW-1185">Reference proteome</keyword>
<name>A0A8J5QSL9_9HYME</name>
<gene>
    <name evidence="1" type="ORF">G9C98_008072</name>
</gene>
<reference evidence="1" key="2">
    <citation type="submission" date="2021-04" db="EMBL/GenBank/DDBJ databases">
        <title>Genome-wide patterns of bracovirus chromosomal integration into multiple host tissues during parasitism.</title>
        <authorList>
            <person name="Chebbi M.A.C."/>
        </authorList>
    </citation>
    <scope>NUCLEOTIDE SEQUENCE</scope>
    <source>
        <tissue evidence="1">Whole body</tissue>
    </source>
</reference>
<dbReference type="EMBL" id="JAAOIC020000028">
    <property type="protein sequence ID" value="KAG8039958.1"/>
    <property type="molecule type" value="Genomic_DNA"/>
</dbReference>
<evidence type="ECO:0000313" key="1">
    <source>
        <dbReference type="EMBL" id="KAG8039958.1"/>
    </source>
</evidence>
<sequence>MGLKYGCIVPRQWEICSHAMLEIILYNELNSEWRKSHRLDTAVITIMGVTATPKAFDPFLWLC</sequence>
<accession>A0A8J5QSL9</accession>
<evidence type="ECO:0000313" key="2">
    <source>
        <dbReference type="Proteomes" id="UP000729913"/>
    </source>
</evidence>
<dbReference type="Proteomes" id="UP000729913">
    <property type="component" value="Unassembled WGS sequence"/>
</dbReference>
<feature type="non-terminal residue" evidence="1">
    <location>
        <position position="63"/>
    </location>
</feature>
<dbReference type="AlphaFoldDB" id="A0A8J5QSL9"/>
<organism evidence="1 2">
    <name type="scientific">Cotesia typhae</name>
    <dbReference type="NCBI Taxonomy" id="2053667"/>
    <lineage>
        <taxon>Eukaryota</taxon>
        <taxon>Metazoa</taxon>
        <taxon>Ecdysozoa</taxon>
        <taxon>Arthropoda</taxon>
        <taxon>Hexapoda</taxon>
        <taxon>Insecta</taxon>
        <taxon>Pterygota</taxon>
        <taxon>Neoptera</taxon>
        <taxon>Endopterygota</taxon>
        <taxon>Hymenoptera</taxon>
        <taxon>Apocrita</taxon>
        <taxon>Ichneumonoidea</taxon>
        <taxon>Braconidae</taxon>
        <taxon>Microgastrinae</taxon>
        <taxon>Cotesia</taxon>
    </lineage>
</organism>
<proteinExistence type="predicted"/>